<evidence type="ECO:0000256" key="1">
    <source>
        <dbReference type="ARBA" id="ARBA00022741"/>
    </source>
</evidence>
<proteinExistence type="predicted"/>
<dbReference type="InterPro" id="IPR018181">
    <property type="entry name" value="Heat_shock_70_CS"/>
</dbReference>
<dbReference type="InterPro" id="IPR029047">
    <property type="entry name" value="HSP70_peptide-bd_sf"/>
</dbReference>
<dbReference type="SUPFAM" id="SSF53067">
    <property type="entry name" value="Actin-like ATPase domain"/>
    <property type="match status" value="2"/>
</dbReference>
<keyword evidence="1" id="KW-0547">Nucleotide-binding</keyword>
<dbReference type="GO" id="GO:0140662">
    <property type="term" value="F:ATP-dependent protein folding chaperone"/>
    <property type="evidence" value="ECO:0007669"/>
    <property type="project" value="InterPro"/>
</dbReference>
<dbReference type="InterPro" id="IPR013126">
    <property type="entry name" value="Hsp_70_fam"/>
</dbReference>
<dbReference type="SUPFAM" id="SSF100920">
    <property type="entry name" value="Heat shock protein 70kD (HSP70), peptide-binding domain"/>
    <property type="match status" value="1"/>
</dbReference>
<evidence type="ECO:0000256" key="2">
    <source>
        <dbReference type="ARBA" id="ARBA00022840"/>
    </source>
</evidence>
<name>A0A6C0H720_9ZZZZ</name>
<dbReference type="Gene3D" id="2.60.34.10">
    <property type="entry name" value="Substrate Binding Domain Of DNAk, Chain A, domain 1"/>
    <property type="match status" value="1"/>
</dbReference>
<dbReference type="AlphaFoldDB" id="A0A6C0H720"/>
<sequence>MDPSTSDVEVTTSDMEVMGNTEVTHRCVLGIDFGTTNSCISYYNHSKGVVDVIVNPQGNFVSPSCVCFCNDQEILYGEPAYQLLAGYSTTSIHNFKRLLGVDWAHYSSNTQLCTFFKNKGIDIQSHENTLVVKVDSIADTKIQIDRVIRLYLAWLLHLARNNTGINFTQVVATVPAYFNEQQRTTLKTILSELNVNVLRIINEPTAAALAYGVNGLGDGTPQETVMVIDCGGGTTDVSIVLLDYESNVYEVKSVLGDNYLGGEDLTWGLVDYVYQKHVFNGAQPRTVLTSKQRNKLRKECERVKCALSYSCSDKLFIENFTADAHLSATITRNQFYQCNAEWFKRLHDYVQEITFGYTESIDKIVFVGGTTRIPRVIEICRQVLGPNITICNNIDPDQTVSIGAAIQGYLLNNNTKSQDDSVILLDVLNITLGVETACGFMTPIVSKNTHLPATKTQVFTNTDDETDSITVNIYQGERRFVQDNYFLGSFTLHQLDSTLKSGEMKIRITFNVDVNGIINVTATDAKTGQTQSIAINKNRPDKNRSTDTLDTVFADNHLANQLLAKMELQNTLQTLEQLFHGSKSQLSQNHLENVNVFFERIKTIIQDCENYTASQLQQTRLQFEHEFHRLLMDTK</sequence>
<dbReference type="EMBL" id="MN739893">
    <property type="protein sequence ID" value="QHT76294.1"/>
    <property type="molecule type" value="Genomic_DNA"/>
</dbReference>
<dbReference type="InterPro" id="IPR043129">
    <property type="entry name" value="ATPase_NBD"/>
</dbReference>
<dbReference type="PRINTS" id="PR00301">
    <property type="entry name" value="HEATSHOCK70"/>
</dbReference>
<dbReference type="Gene3D" id="3.90.640.10">
    <property type="entry name" value="Actin, Chain A, domain 4"/>
    <property type="match status" value="1"/>
</dbReference>
<dbReference type="Gene3D" id="3.30.420.40">
    <property type="match status" value="2"/>
</dbReference>
<dbReference type="Pfam" id="PF00012">
    <property type="entry name" value="HSP70"/>
    <property type="match status" value="1"/>
</dbReference>
<dbReference type="GO" id="GO:0005524">
    <property type="term" value="F:ATP binding"/>
    <property type="evidence" value="ECO:0007669"/>
    <property type="project" value="UniProtKB-KW"/>
</dbReference>
<evidence type="ECO:0000313" key="3">
    <source>
        <dbReference type="EMBL" id="QHT76294.1"/>
    </source>
</evidence>
<keyword evidence="2" id="KW-0067">ATP-binding</keyword>
<protein>
    <submittedName>
        <fullName evidence="3">Uncharacterized protein</fullName>
    </submittedName>
</protein>
<dbReference type="PANTHER" id="PTHR19375">
    <property type="entry name" value="HEAT SHOCK PROTEIN 70KDA"/>
    <property type="match status" value="1"/>
</dbReference>
<organism evidence="3">
    <name type="scientific">viral metagenome</name>
    <dbReference type="NCBI Taxonomy" id="1070528"/>
    <lineage>
        <taxon>unclassified sequences</taxon>
        <taxon>metagenomes</taxon>
        <taxon>organismal metagenomes</taxon>
    </lineage>
</organism>
<reference evidence="3" key="1">
    <citation type="journal article" date="2020" name="Nature">
        <title>Giant virus diversity and host interactions through global metagenomics.</title>
        <authorList>
            <person name="Schulz F."/>
            <person name="Roux S."/>
            <person name="Paez-Espino D."/>
            <person name="Jungbluth S."/>
            <person name="Walsh D.A."/>
            <person name="Denef V.J."/>
            <person name="McMahon K.D."/>
            <person name="Konstantinidis K.T."/>
            <person name="Eloe-Fadrosh E.A."/>
            <person name="Kyrpides N.C."/>
            <person name="Woyke T."/>
        </authorList>
    </citation>
    <scope>NUCLEOTIDE SEQUENCE</scope>
    <source>
        <strain evidence="3">GVMAG-M-3300023179-73</strain>
    </source>
</reference>
<accession>A0A6C0H720</accession>
<dbReference type="PROSITE" id="PS01036">
    <property type="entry name" value="HSP70_3"/>
    <property type="match status" value="1"/>
</dbReference>